<evidence type="ECO:0000313" key="11">
    <source>
        <dbReference type="EMBL" id="MBE3607522.1"/>
    </source>
</evidence>
<evidence type="ECO:0000256" key="2">
    <source>
        <dbReference type="ARBA" id="ARBA00023012"/>
    </source>
</evidence>
<evidence type="ECO:0000256" key="5">
    <source>
        <dbReference type="ARBA" id="ARBA00023163"/>
    </source>
</evidence>
<feature type="modified residue" description="4-aspartylphosphate" evidence="6">
    <location>
        <position position="52"/>
    </location>
</feature>
<dbReference type="InterPro" id="IPR039420">
    <property type="entry name" value="WalR-like"/>
</dbReference>
<dbReference type="GO" id="GO:0000156">
    <property type="term" value="F:phosphorelay response regulator activity"/>
    <property type="evidence" value="ECO:0007669"/>
    <property type="project" value="TreeGrafter"/>
</dbReference>
<keyword evidence="4 7" id="KW-0238">DNA-binding</keyword>
<feature type="domain" description="OmpR/PhoB-type" evidence="9">
    <location>
        <begin position="127"/>
        <end position="226"/>
    </location>
</feature>
<evidence type="ECO:0000256" key="7">
    <source>
        <dbReference type="PROSITE-ProRule" id="PRU01091"/>
    </source>
</evidence>
<dbReference type="GO" id="GO:0032993">
    <property type="term" value="C:protein-DNA complex"/>
    <property type="evidence" value="ECO:0007669"/>
    <property type="project" value="TreeGrafter"/>
</dbReference>
<keyword evidence="2" id="KW-0902">Two-component regulatory system</keyword>
<dbReference type="InterPro" id="IPR001867">
    <property type="entry name" value="OmpR/PhoB-type_DNA-bd"/>
</dbReference>
<evidence type="ECO:0000259" key="8">
    <source>
        <dbReference type="PROSITE" id="PS50110"/>
    </source>
</evidence>
<evidence type="ECO:0000313" key="12">
    <source>
        <dbReference type="Proteomes" id="UP000650616"/>
    </source>
</evidence>
<dbReference type="PROSITE" id="PS50110">
    <property type="entry name" value="RESPONSE_REGULATORY"/>
    <property type="match status" value="1"/>
</dbReference>
<dbReference type="PROSITE" id="PS51755">
    <property type="entry name" value="OMPR_PHOB"/>
    <property type="match status" value="1"/>
</dbReference>
<evidence type="ECO:0000259" key="9">
    <source>
        <dbReference type="PROSITE" id="PS51755"/>
    </source>
</evidence>
<accession>A0AAW3ZR14</accession>
<dbReference type="Proteomes" id="UP001318760">
    <property type="component" value="Unassembled WGS sequence"/>
</dbReference>
<dbReference type="InterPro" id="IPR001789">
    <property type="entry name" value="Sig_transdc_resp-reg_receiver"/>
</dbReference>
<evidence type="ECO:0000313" key="10">
    <source>
        <dbReference type="EMBL" id="MBE2985649.1"/>
    </source>
</evidence>
<dbReference type="Gene3D" id="6.10.250.690">
    <property type="match status" value="1"/>
</dbReference>
<dbReference type="GO" id="GO:0005829">
    <property type="term" value="C:cytosol"/>
    <property type="evidence" value="ECO:0007669"/>
    <property type="project" value="TreeGrafter"/>
</dbReference>
<dbReference type="InterPro" id="IPR036388">
    <property type="entry name" value="WH-like_DNA-bd_sf"/>
</dbReference>
<dbReference type="SUPFAM" id="SSF52172">
    <property type="entry name" value="CheY-like"/>
    <property type="match status" value="1"/>
</dbReference>
<feature type="DNA-binding region" description="OmpR/PhoB-type" evidence="7">
    <location>
        <begin position="127"/>
        <end position="226"/>
    </location>
</feature>
<dbReference type="PANTHER" id="PTHR48111">
    <property type="entry name" value="REGULATOR OF RPOS"/>
    <property type="match status" value="1"/>
</dbReference>
<name>A0AAW3ZR14_9BACT</name>
<dbReference type="GO" id="GO:0000976">
    <property type="term" value="F:transcription cis-regulatory region binding"/>
    <property type="evidence" value="ECO:0007669"/>
    <property type="project" value="TreeGrafter"/>
</dbReference>
<gene>
    <name evidence="10" type="ORF">CCAL12919_00670</name>
    <name evidence="11" type="ORF">CCAL9337_02105</name>
</gene>
<evidence type="ECO:0000256" key="1">
    <source>
        <dbReference type="ARBA" id="ARBA00022553"/>
    </source>
</evidence>
<proteinExistence type="predicted"/>
<evidence type="ECO:0000256" key="6">
    <source>
        <dbReference type="PROSITE-ProRule" id="PRU00169"/>
    </source>
</evidence>
<feature type="domain" description="Response regulatory" evidence="8">
    <location>
        <begin position="3"/>
        <end position="116"/>
    </location>
</feature>
<dbReference type="Proteomes" id="UP000650616">
    <property type="component" value="Unassembled WGS sequence"/>
</dbReference>
<dbReference type="AlphaFoldDB" id="A0AAW3ZR14"/>
<dbReference type="SMART" id="SM00448">
    <property type="entry name" value="REC"/>
    <property type="match status" value="1"/>
</dbReference>
<dbReference type="Gene3D" id="1.10.10.10">
    <property type="entry name" value="Winged helix-like DNA-binding domain superfamily/Winged helix DNA-binding domain"/>
    <property type="match status" value="1"/>
</dbReference>
<dbReference type="SMART" id="SM00862">
    <property type="entry name" value="Trans_reg_C"/>
    <property type="match status" value="1"/>
</dbReference>
<keyword evidence="5" id="KW-0804">Transcription</keyword>
<dbReference type="EMBL" id="JADBHS010000001">
    <property type="protein sequence ID" value="MBE2985649.1"/>
    <property type="molecule type" value="Genomic_DNA"/>
</dbReference>
<reference evidence="10 13" key="2">
    <citation type="submission" date="2020-10" db="EMBL/GenBank/DDBJ databases">
        <title>Campylobacter californiensis sp. nov. isolated from cattle and feral swine in California.</title>
        <authorList>
            <person name="Miller W.G."/>
        </authorList>
    </citation>
    <scope>NUCLEOTIDE SEQUENCE [LARGE SCALE GENOMIC DNA]</scope>
    <source>
        <strain evidence="10 13">RM12919</strain>
    </source>
</reference>
<evidence type="ECO:0000313" key="13">
    <source>
        <dbReference type="Proteomes" id="UP001318760"/>
    </source>
</evidence>
<organism evidence="11 12">
    <name type="scientific">Campylobacter californiensis</name>
    <dbReference type="NCBI Taxonomy" id="1032243"/>
    <lineage>
        <taxon>Bacteria</taxon>
        <taxon>Pseudomonadati</taxon>
        <taxon>Campylobacterota</taxon>
        <taxon>Epsilonproteobacteria</taxon>
        <taxon>Campylobacterales</taxon>
        <taxon>Campylobacteraceae</taxon>
        <taxon>Campylobacter</taxon>
    </lineage>
</organism>
<evidence type="ECO:0000256" key="4">
    <source>
        <dbReference type="ARBA" id="ARBA00023125"/>
    </source>
</evidence>
<protein>
    <submittedName>
        <fullName evidence="11">Response regulator transcription factor</fullName>
    </submittedName>
</protein>
<dbReference type="InterPro" id="IPR011006">
    <property type="entry name" value="CheY-like_superfamily"/>
</dbReference>
<dbReference type="GO" id="GO:0006355">
    <property type="term" value="P:regulation of DNA-templated transcription"/>
    <property type="evidence" value="ECO:0007669"/>
    <property type="project" value="InterPro"/>
</dbReference>
<keyword evidence="3" id="KW-0805">Transcription regulation</keyword>
<keyword evidence="12" id="KW-1185">Reference proteome</keyword>
<evidence type="ECO:0000256" key="3">
    <source>
        <dbReference type="ARBA" id="ARBA00023015"/>
    </source>
</evidence>
<dbReference type="SUPFAM" id="SSF46894">
    <property type="entry name" value="C-terminal effector domain of the bipartite response regulators"/>
    <property type="match status" value="1"/>
</dbReference>
<dbReference type="CDD" id="cd00383">
    <property type="entry name" value="trans_reg_C"/>
    <property type="match status" value="1"/>
</dbReference>
<dbReference type="InterPro" id="IPR016032">
    <property type="entry name" value="Sig_transdc_resp-reg_C-effctor"/>
</dbReference>
<dbReference type="Pfam" id="PF00072">
    <property type="entry name" value="Response_reg"/>
    <property type="match status" value="1"/>
</dbReference>
<dbReference type="PANTHER" id="PTHR48111:SF22">
    <property type="entry name" value="REGULATOR OF RPOS"/>
    <property type="match status" value="1"/>
</dbReference>
<dbReference type="EMBL" id="LIWG01000002">
    <property type="protein sequence ID" value="MBE3607522.1"/>
    <property type="molecule type" value="Genomic_DNA"/>
</dbReference>
<dbReference type="Pfam" id="PF00486">
    <property type="entry name" value="Trans_reg_C"/>
    <property type="match status" value="1"/>
</dbReference>
<comment type="caution">
    <text evidence="11">The sequence shown here is derived from an EMBL/GenBank/DDBJ whole genome shotgun (WGS) entry which is preliminary data.</text>
</comment>
<keyword evidence="1 6" id="KW-0597">Phosphoprotein</keyword>
<dbReference type="RefSeq" id="WP_170000050.1">
    <property type="nucleotide sequence ID" value="NZ_CP012545.1"/>
</dbReference>
<sequence length="226" mass="25825">MIRILMIEDDFELAEILSEYLHNYDMEVTIAEEPYIGLSTLNTNSFDLVILDLTLPGLDGLEVCKEIRKQHNIPIIISSARHDITDKVNALDNGADDYLPKPYDPQELLARIKSHLRRQNASLNEENNKETPKDLVLKEYEHEILFKGSVVNLTAAEYDILRYLMLKEGGAVTREELIYNCESINEDSTNKSIDVIIGRIRAKIGENPKEPRYIHAIRGVGYKLTL</sequence>
<reference evidence="11 12" key="1">
    <citation type="submission" date="2015-08" db="EMBL/GenBank/DDBJ databases">
        <title>Comparative genomics of the Campylobacter concisus group.</title>
        <authorList>
            <person name="Yee E."/>
            <person name="Chapman M.H."/>
            <person name="Huynh S."/>
            <person name="Bono J.L."/>
            <person name="On S.L."/>
            <person name="St Leger J."/>
            <person name="Foster G."/>
            <person name="Parker C.T."/>
            <person name="Miller W.G."/>
        </authorList>
    </citation>
    <scope>NUCLEOTIDE SEQUENCE [LARGE SCALE GENOMIC DNA]</scope>
    <source>
        <strain evidence="11 12">RM9337</strain>
    </source>
</reference>
<dbReference type="Gene3D" id="3.40.50.2300">
    <property type="match status" value="1"/>
</dbReference>